<keyword evidence="15" id="KW-0829">Tyrosine-protein kinase</keyword>
<organism evidence="26 27">
    <name type="scientific">Cynoglossus semilaevis</name>
    <name type="common">Tongue sole</name>
    <dbReference type="NCBI Taxonomy" id="244447"/>
    <lineage>
        <taxon>Eukaryota</taxon>
        <taxon>Metazoa</taxon>
        <taxon>Chordata</taxon>
        <taxon>Craniata</taxon>
        <taxon>Vertebrata</taxon>
        <taxon>Euteleostomi</taxon>
        <taxon>Actinopterygii</taxon>
        <taxon>Neopterygii</taxon>
        <taxon>Teleostei</taxon>
        <taxon>Neoteleostei</taxon>
        <taxon>Acanthomorphata</taxon>
        <taxon>Carangaria</taxon>
        <taxon>Pleuronectiformes</taxon>
        <taxon>Pleuronectoidei</taxon>
        <taxon>Cynoglossidae</taxon>
        <taxon>Cynoglossinae</taxon>
        <taxon>Cynoglossus</taxon>
    </lineage>
</organism>
<reference evidence="26 27" key="1">
    <citation type="journal article" date="2014" name="Nat. Genet.">
        <title>Whole-genome sequence of a flatfish provides insights into ZW sex chromosome evolution and adaptation to a benthic lifestyle.</title>
        <authorList>
            <person name="Chen S."/>
            <person name="Zhang G."/>
            <person name="Shao C."/>
            <person name="Huang Q."/>
            <person name="Liu G."/>
            <person name="Zhang P."/>
            <person name="Song W."/>
            <person name="An N."/>
            <person name="Chalopin D."/>
            <person name="Volff J.N."/>
            <person name="Hong Y."/>
            <person name="Li Q."/>
            <person name="Sha Z."/>
            <person name="Zhou H."/>
            <person name="Xie M."/>
            <person name="Yu Q."/>
            <person name="Liu Y."/>
            <person name="Xiang H."/>
            <person name="Wang N."/>
            <person name="Wu K."/>
            <person name="Yang C."/>
            <person name="Zhou Q."/>
            <person name="Liao X."/>
            <person name="Yang L."/>
            <person name="Hu Q."/>
            <person name="Zhang J."/>
            <person name="Meng L."/>
            <person name="Jin L."/>
            <person name="Tian Y."/>
            <person name="Lian J."/>
            <person name="Yang J."/>
            <person name="Miao G."/>
            <person name="Liu S."/>
            <person name="Liang Z."/>
            <person name="Yan F."/>
            <person name="Li Y."/>
            <person name="Sun B."/>
            <person name="Zhang H."/>
            <person name="Zhang J."/>
            <person name="Zhu Y."/>
            <person name="Du M."/>
            <person name="Zhao Y."/>
            <person name="Schartl M."/>
            <person name="Tang Q."/>
            <person name="Wang J."/>
        </authorList>
    </citation>
    <scope>NUCLEOTIDE SEQUENCE</scope>
</reference>
<evidence type="ECO:0000256" key="22">
    <source>
        <dbReference type="PROSITE-ProRule" id="PRU10141"/>
    </source>
</evidence>
<dbReference type="GO" id="GO:0005886">
    <property type="term" value="C:plasma membrane"/>
    <property type="evidence" value="ECO:0007669"/>
    <property type="project" value="UniProtKB-SubCell"/>
</dbReference>
<dbReference type="InterPro" id="IPR011009">
    <property type="entry name" value="Kinase-like_dom_sf"/>
</dbReference>
<dbReference type="EC" id="2.7.10.2" evidence="4"/>
<keyword evidence="8" id="KW-0597">Phosphoprotein</keyword>
<evidence type="ECO:0000259" key="24">
    <source>
        <dbReference type="PROSITE" id="PS50011"/>
    </source>
</evidence>
<keyword evidence="27" id="KW-1185">Reference proteome</keyword>
<keyword evidence="14" id="KW-0472">Membrane</keyword>
<dbReference type="InterPro" id="IPR020635">
    <property type="entry name" value="Tyr_kinase_cat_dom"/>
</dbReference>
<dbReference type="SUPFAM" id="SSF56112">
    <property type="entry name" value="Protein kinase-like (PK-like)"/>
    <property type="match status" value="1"/>
</dbReference>
<dbReference type="PROSITE" id="PS50011">
    <property type="entry name" value="PROTEIN_KINASE_DOM"/>
    <property type="match status" value="1"/>
</dbReference>
<evidence type="ECO:0000256" key="15">
    <source>
        <dbReference type="ARBA" id="ARBA00023137"/>
    </source>
</evidence>
<dbReference type="FunFam" id="2.30.29.30:FF:000058">
    <property type="entry name" value="focal adhesion kinase 1 isoform X1"/>
    <property type="match status" value="1"/>
</dbReference>
<dbReference type="FunFam" id="3.30.200.20:FF:000047">
    <property type="entry name" value="focal adhesion kinase 1 isoform X2"/>
    <property type="match status" value="1"/>
</dbReference>
<keyword evidence="10 22" id="KW-0547">Nucleotide-binding</keyword>
<dbReference type="InterPro" id="IPR000719">
    <property type="entry name" value="Prot_kinase_dom"/>
</dbReference>
<evidence type="ECO:0000256" key="3">
    <source>
        <dbReference type="ARBA" id="ARBA00004413"/>
    </source>
</evidence>
<dbReference type="SUPFAM" id="SSF54236">
    <property type="entry name" value="Ubiquitin-like"/>
    <property type="match status" value="1"/>
</dbReference>
<dbReference type="Pfam" id="PF03623">
    <property type="entry name" value="Focal_AT"/>
    <property type="match status" value="1"/>
</dbReference>
<dbReference type="PRINTS" id="PR00109">
    <property type="entry name" value="TYRKINASE"/>
</dbReference>
<feature type="region of interest" description="Disordered" evidence="23">
    <location>
        <begin position="751"/>
        <end position="810"/>
    </location>
</feature>
<feature type="domain" description="FERM" evidence="25">
    <location>
        <begin position="67"/>
        <end position="388"/>
    </location>
</feature>
<evidence type="ECO:0000256" key="5">
    <source>
        <dbReference type="ARBA" id="ARBA00022473"/>
    </source>
</evidence>
<dbReference type="Gene3D" id="1.10.510.10">
    <property type="entry name" value="Transferase(Phosphotransferase) domain 1"/>
    <property type="match status" value="1"/>
</dbReference>
<reference evidence="26" key="2">
    <citation type="submission" date="2025-08" db="UniProtKB">
        <authorList>
            <consortium name="Ensembl"/>
        </authorList>
    </citation>
    <scope>IDENTIFICATION</scope>
</reference>
<dbReference type="Gene3D" id="3.10.20.90">
    <property type="entry name" value="Phosphatidylinositol 3-kinase Catalytic Subunit, Chain A, domain 1"/>
    <property type="match status" value="1"/>
</dbReference>
<dbReference type="FunFam" id="1.20.80.10:FF:000004">
    <property type="entry name" value="Protein-tyrosine kinase 2-beta isoform 1"/>
    <property type="match status" value="1"/>
</dbReference>
<dbReference type="Pfam" id="PF18038">
    <property type="entry name" value="FERM_N_2"/>
    <property type="match status" value="1"/>
</dbReference>
<dbReference type="Gene3D" id="2.30.29.30">
    <property type="entry name" value="Pleckstrin-homology domain (PH domain)/Phosphotyrosine-binding domain (PTB)"/>
    <property type="match status" value="1"/>
</dbReference>
<evidence type="ECO:0000256" key="16">
    <source>
        <dbReference type="ARBA" id="ARBA00023212"/>
    </source>
</evidence>
<dbReference type="InterPro" id="IPR041390">
    <property type="entry name" value="FADK_N"/>
</dbReference>
<evidence type="ECO:0000256" key="8">
    <source>
        <dbReference type="ARBA" id="ARBA00022553"/>
    </source>
</evidence>
<evidence type="ECO:0000256" key="9">
    <source>
        <dbReference type="ARBA" id="ARBA00022679"/>
    </source>
</evidence>
<dbReference type="GO" id="GO:0004715">
    <property type="term" value="F:non-membrane spanning protein tyrosine kinase activity"/>
    <property type="evidence" value="ECO:0007669"/>
    <property type="project" value="UniProtKB-EC"/>
</dbReference>
<dbReference type="InterPro" id="IPR001245">
    <property type="entry name" value="Ser-Thr/Tyr_kinase_cat_dom"/>
</dbReference>
<dbReference type="Ensembl" id="ENSCSET00000020521.1">
    <property type="protein sequence ID" value="ENSCSEP00000020271.1"/>
    <property type="gene ID" value="ENSCSEG00000012851.1"/>
</dbReference>
<evidence type="ECO:0000256" key="20">
    <source>
        <dbReference type="ARBA" id="ARBA00043012"/>
    </source>
</evidence>
<dbReference type="Gene3D" id="1.20.5.540">
    <property type="entry name" value="Single helix bin"/>
    <property type="match status" value="1"/>
</dbReference>
<dbReference type="InterPro" id="IPR036137">
    <property type="entry name" value="Focal_adhe_kin_target_dom_sf"/>
</dbReference>
<feature type="domain" description="Protein kinase" evidence="24">
    <location>
        <begin position="472"/>
        <end position="730"/>
    </location>
</feature>
<dbReference type="CDD" id="cd14473">
    <property type="entry name" value="FERM_B-lobe"/>
    <property type="match status" value="1"/>
</dbReference>
<sequence>MEGLYHDISRIAYYTEYDRHLAAAVSAKKTMATAYLDPNLNHTLLGGAKSRLSAGVSDRTIAGSVDRVLKVFHHFEPNTETSCWSSNIRYGDATDVRGIIQKILDIHKVRFTSCFGLRLSSSQSREQVHWLHPDLGVSHVREKYEQARPSEEWRYELRIRYLPKGFLQQFTEDKPTLNYFYHQVKNDYMTEIGDRVEQDVALKLGCLEIRRFFKDMRGNALDKKSNYELLEKDVGLRRFFPKDLLDSVKAKTLRKLIQQTFKQVANLNDEECILKFLEILAPVYRYDKECFKCALGSSWVIQVELAIGPEDGISYLTDKGSTPTHLANFNQVQSIQYSCMEEKERKGMLQLNVAGAPEPLTVTTVSLNTAENMADLIDGYCRLASMQTHSFIVRVQKEGERALPSIPKLSNNEKKLEAVRSGVRAISVSEDLSGDETDDYAEIVDEEDTYTMPSMSYGVVEARDYEIQRDRIELGRCIGEGQFGDVHQGVYNSPDKPGLPVAIKTCKNCTSDSVREKFLQEALTMRQFDHPHIVKLIGVITENPVWIIMELCTLGELRSFLQVRKYSLDLASLILFAYQLSTALAYLESKRFVHRDIAARNVLVSSVDCVMLGDFGLSRYMEDSSYYKASKGKLPIKWMAPESINFRRFTSASDVWMFGVCMWEILMYGIKPFQGVKNNDVIGRIENGERLAMPPQCPPTLYSLMTKCWSYDPSKRPRFTELKTQLSTILEEEKLQQEERLRMEMRRQITVSWDSGGPDEAPPKPSRPGYPSPRSSEGFFSSPQHNHFQSSAHGGVGGSFPPGESWNQHRPEHTALWSPNMEESGCVGQVLMEERLMMQQQQMEDDQRWLEQEESFMKAEPRNSRGSIDREDGILQTPGGSQHIYQPVGKPENVAPPKKPPRPGAAGHLSHLTSLCPVDSYNEGVKLQPQEISPPPTANLDRSNDKVYENVTGLVKAVIEMSNRIQPAAPEEYVPMVKEVGLALRTLLATVDETIPVLPASTHREIEMAQKLLNSDLAELISKMKLAQQYVMTSLQKDYKKQMLMAAHALAVDAKNLLDVIDQSRLKMITQPRPH</sequence>
<dbReference type="GO" id="GO:0005925">
    <property type="term" value="C:focal adhesion"/>
    <property type="evidence" value="ECO:0007669"/>
    <property type="project" value="UniProtKB-SubCell"/>
</dbReference>
<dbReference type="SUPFAM" id="SSF68993">
    <property type="entry name" value="FAT domain of focal adhesion kinase"/>
    <property type="match status" value="1"/>
</dbReference>
<name>A0A3P8W3T9_CYNSE</name>
<dbReference type="InterPro" id="IPR019748">
    <property type="entry name" value="FERM_central"/>
</dbReference>
<comment type="catalytic activity">
    <reaction evidence="21">
        <text>L-tyrosyl-[protein] + ATP = O-phospho-L-tyrosyl-[protein] + ADP + H(+)</text>
        <dbReference type="Rhea" id="RHEA:10596"/>
        <dbReference type="Rhea" id="RHEA-COMP:10136"/>
        <dbReference type="Rhea" id="RHEA-COMP:20101"/>
        <dbReference type="ChEBI" id="CHEBI:15378"/>
        <dbReference type="ChEBI" id="CHEBI:30616"/>
        <dbReference type="ChEBI" id="CHEBI:46858"/>
        <dbReference type="ChEBI" id="CHEBI:61978"/>
        <dbReference type="ChEBI" id="CHEBI:456216"/>
        <dbReference type="EC" id="2.7.10.2"/>
    </reaction>
</comment>
<dbReference type="InterPro" id="IPR014352">
    <property type="entry name" value="FERM/acyl-CoA-bd_prot_sf"/>
</dbReference>
<accession>A0A3P8W3T9</accession>
<evidence type="ECO:0000256" key="2">
    <source>
        <dbReference type="ARBA" id="ARBA00004246"/>
    </source>
</evidence>
<dbReference type="InterPro" id="IPR005189">
    <property type="entry name" value="Focal_adhesion_kin_target_dom"/>
</dbReference>
<dbReference type="PANTHER" id="PTHR46221">
    <property type="entry name" value="FERM AND PDZ DOMAIN-CONTAINING PROTEIN FAMILY MEMBER"/>
    <property type="match status" value="1"/>
</dbReference>
<feature type="binding site" evidence="22">
    <location>
        <position position="504"/>
    </location>
    <ligand>
        <name>ATP</name>
        <dbReference type="ChEBI" id="CHEBI:30616"/>
    </ligand>
</feature>
<dbReference type="GO" id="GO:0007172">
    <property type="term" value="P:signal complex assembly"/>
    <property type="evidence" value="ECO:0007669"/>
    <property type="project" value="InterPro"/>
</dbReference>
<evidence type="ECO:0000256" key="10">
    <source>
        <dbReference type="ARBA" id="ARBA00022741"/>
    </source>
</evidence>
<dbReference type="Pfam" id="PF21477">
    <property type="entry name" value="FERM_C_FAK1"/>
    <property type="match status" value="1"/>
</dbReference>
<keyword evidence="6" id="KW-1003">Cell membrane</keyword>
<dbReference type="SUPFAM" id="SSF50729">
    <property type="entry name" value="PH domain-like"/>
    <property type="match status" value="1"/>
</dbReference>
<evidence type="ECO:0000256" key="19">
    <source>
        <dbReference type="ARBA" id="ARBA00042078"/>
    </source>
</evidence>
<keyword evidence="17" id="KW-0966">Cell projection</keyword>
<feature type="compositionally biased region" description="Polar residues" evidence="23">
    <location>
        <begin position="778"/>
        <end position="792"/>
    </location>
</feature>
<evidence type="ECO:0000256" key="23">
    <source>
        <dbReference type="SAM" id="MobiDB-lite"/>
    </source>
</evidence>
<reference evidence="26" key="3">
    <citation type="submission" date="2025-09" db="UniProtKB">
        <authorList>
            <consortium name="Ensembl"/>
        </authorList>
    </citation>
    <scope>IDENTIFICATION</scope>
</reference>
<keyword evidence="11" id="KW-0418">Kinase</keyword>
<dbReference type="AlphaFoldDB" id="A0A3P8W3T9"/>
<evidence type="ECO:0000256" key="21">
    <source>
        <dbReference type="ARBA" id="ARBA00051245"/>
    </source>
</evidence>
<dbReference type="SUPFAM" id="SSF47031">
    <property type="entry name" value="Second domain of FERM"/>
    <property type="match status" value="1"/>
</dbReference>
<dbReference type="PROSITE" id="PS00107">
    <property type="entry name" value="PROTEIN_KINASE_ATP"/>
    <property type="match status" value="1"/>
</dbReference>
<proteinExistence type="predicted"/>
<dbReference type="FunFam" id="1.10.510.10:FF:000039">
    <property type="entry name" value="Focal adhesion kinase, isoform D"/>
    <property type="match status" value="1"/>
</dbReference>
<dbReference type="CDD" id="cd05056">
    <property type="entry name" value="PTKc_FAK"/>
    <property type="match status" value="1"/>
</dbReference>
<dbReference type="GO" id="GO:0008284">
    <property type="term" value="P:positive regulation of cell population proliferation"/>
    <property type="evidence" value="ECO:0007669"/>
    <property type="project" value="UniProtKB-ARBA"/>
</dbReference>
<comment type="subcellular location">
    <subcellularLocation>
        <location evidence="2">Cell junction</location>
        <location evidence="2">Focal adhesion</location>
    </subcellularLocation>
    <subcellularLocation>
        <location evidence="3">Cell membrane</location>
        <topology evidence="3">Peripheral membrane protein</topology>
        <orientation evidence="3">Cytoplasmic side</orientation>
    </subcellularLocation>
    <subcellularLocation>
        <location evidence="1">Cytoplasm</location>
        <location evidence="1">Cytoskeleton</location>
        <location evidence="1">Cilium basal body</location>
    </subcellularLocation>
</comment>
<dbReference type="Proteomes" id="UP000265120">
    <property type="component" value="Chromosome 18"/>
</dbReference>
<dbReference type="Pfam" id="PF00373">
    <property type="entry name" value="FERM_M"/>
    <property type="match status" value="1"/>
</dbReference>
<dbReference type="InterPro" id="IPR017441">
    <property type="entry name" value="Protein_kinase_ATP_BS"/>
</dbReference>
<dbReference type="InterPro" id="IPR029071">
    <property type="entry name" value="Ubiquitin-like_domsf"/>
</dbReference>
<dbReference type="InterPro" id="IPR049385">
    <property type="entry name" value="FAK1-like_FERM_C"/>
</dbReference>
<dbReference type="GO" id="GO:0005524">
    <property type="term" value="F:ATP binding"/>
    <property type="evidence" value="ECO:0007669"/>
    <property type="project" value="UniProtKB-UniRule"/>
</dbReference>
<keyword evidence="13" id="KW-0965">Cell junction</keyword>
<dbReference type="InterPro" id="IPR041784">
    <property type="entry name" value="FAK1/PYK2_FERM_C"/>
</dbReference>
<dbReference type="Gene3D" id="1.20.80.10">
    <property type="match status" value="1"/>
</dbReference>
<dbReference type="Gene3D" id="1.20.120.330">
    <property type="entry name" value="Nucleotidyltransferases domain 2"/>
    <property type="match status" value="1"/>
</dbReference>
<dbReference type="GO" id="GO:0030154">
    <property type="term" value="P:cell differentiation"/>
    <property type="evidence" value="ECO:0007669"/>
    <property type="project" value="UniProtKB-ARBA"/>
</dbReference>
<dbReference type="InterPro" id="IPR011993">
    <property type="entry name" value="PH-like_dom_sf"/>
</dbReference>
<evidence type="ECO:0000313" key="26">
    <source>
        <dbReference type="Ensembl" id="ENSCSEP00000020271.1"/>
    </source>
</evidence>
<evidence type="ECO:0000256" key="6">
    <source>
        <dbReference type="ARBA" id="ARBA00022475"/>
    </source>
</evidence>
<keyword evidence="5" id="KW-0217">Developmental protein</keyword>
<evidence type="ECO:0000256" key="11">
    <source>
        <dbReference type="ARBA" id="ARBA00022777"/>
    </source>
</evidence>
<dbReference type="FunFam" id="3.10.20.90:FF:000021">
    <property type="entry name" value="focal adhesion kinase 1 isoform X1"/>
    <property type="match status" value="1"/>
</dbReference>
<dbReference type="FunFam" id="1.20.120.330:FF:000001">
    <property type="entry name" value="focal adhesion kinase 1 isoform X1"/>
    <property type="match status" value="1"/>
</dbReference>
<dbReference type="Gene3D" id="3.30.200.20">
    <property type="entry name" value="Phosphorylase Kinase, domain 1"/>
    <property type="match status" value="1"/>
</dbReference>
<dbReference type="CDD" id="cd13190">
    <property type="entry name" value="FERM_C_FAK1"/>
    <property type="match status" value="1"/>
</dbReference>
<evidence type="ECO:0000256" key="17">
    <source>
        <dbReference type="ARBA" id="ARBA00023273"/>
    </source>
</evidence>
<dbReference type="PANTHER" id="PTHR46221:SF9">
    <property type="entry name" value="NON-SPECIFIC PROTEIN-TYROSINE KINASE"/>
    <property type="match status" value="1"/>
</dbReference>
<dbReference type="PROSITE" id="PS50057">
    <property type="entry name" value="FERM_3"/>
    <property type="match status" value="1"/>
</dbReference>
<dbReference type="SMART" id="SM00219">
    <property type="entry name" value="TyrKc"/>
    <property type="match status" value="1"/>
</dbReference>
<evidence type="ECO:0000256" key="14">
    <source>
        <dbReference type="ARBA" id="ARBA00023136"/>
    </source>
</evidence>
<keyword evidence="16" id="KW-0206">Cytoskeleton</keyword>
<evidence type="ECO:0000259" key="25">
    <source>
        <dbReference type="PROSITE" id="PS50057"/>
    </source>
</evidence>
<evidence type="ECO:0000256" key="18">
    <source>
        <dbReference type="ARBA" id="ARBA00039644"/>
    </source>
</evidence>
<dbReference type="PROSITE" id="PS00109">
    <property type="entry name" value="PROTEIN_KINASE_TYR"/>
    <property type="match status" value="1"/>
</dbReference>
<evidence type="ECO:0000256" key="13">
    <source>
        <dbReference type="ARBA" id="ARBA00022949"/>
    </source>
</evidence>
<dbReference type="Pfam" id="PF07714">
    <property type="entry name" value="PK_Tyr_Ser-Thr"/>
    <property type="match status" value="1"/>
</dbReference>
<evidence type="ECO:0000256" key="4">
    <source>
        <dbReference type="ARBA" id="ARBA00011903"/>
    </source>
</evidence>
<dbReference type="InterPro" id="IPR008266">
    <property type="entry name" value="Tyr_kinase_AS"/>
</dbReference>
<dbReference type="InterPro" id="IPR019749">
    <property type="entry name" value="Band_41_domain"/>
</dbReference>
<protein>
    <recommendedName>
        <fullName evidence="18">Focal adhesion kinase 1</fullName>
        <ecNumber evidence="4">2.7.10.2</ecNumber>
    </recommendedName>
    <alternativeName>
        <fullName evidence="19">Protein-tyrosine kinase 2</fullName>
    </alternativeName>
    <alternativeName>
        <fullName evidence="20">pp125FAK</fullName>
    </alternativeName>
</protein>
<feature type="region of interest" description="Disordered" evidence="23">
    <location>
        <begin position="890"/>
        <end position="910"/>
    </location>
</feature>
<dbReference type="InterPro" id="IPR035963">
    <property type="entry name" value="FERM_2"/>
</dbReference>
<dbReference type="GeneTree" id="ENSGT00940000155113"/>
<keyword evidence="7" id="KW-0963">Cytoplasm</keyword>
<evidence type="ECO:0000256" key="1">
    <source>
        <dbReference type="ARBA" id="ARBA00004120"/>
    </source>
</evidence>
<dbReference type="InterPro" id="IPR000299">
    <property type="entry name" value="FERM_domain"/>
</dbReference>
<evidence type="ECO:0000256" key="7">
    <source>
        <dbReference type="ARBA" id="ARBA00022490"/>
    </source>
</evidence>
<keyword evidence="9" id="KW-0808">Transferase</keyword>
<dbReference type="SMART" id="SM00295">
    <property type="entry name" value="B41"/>
    <property type="match status" value="1"/>
</dbReference>
<evidence type="ECO:0000313" key="27">
    <source>
        <dbReference type="Proteomes" id="UP000265120"/>
    </source>
</evidence>
<evidence type="ECO:0000256" key="12">
    <source>
        <dbReference type="ARBA" id="ARBA00022840"/>
    </source>
</evidence>
<keyword evidence="12 22" id="KW-0067">ATP-binding</keyword>